<protein>
    <recommendedName>
        <fullName evidence="4">C2H2-type domain-containing protein</fullName>
    </recommendedName>
</protein>
<proteinExistence type="predicted"/>
<evidence type="ECO:0008006" key="4">
    <source>
        <dbReference type="Google" id="ProtNLM"/>
    </source>
</evidence>
<organism evidence="2 3">
    <name type="scientific">Cudoniella acicularis</name>
    <dbReference type="NCBI Taxonomy" id="354080"/>
    <lineage>
        <taxon>Eukaryota</taxon>
        <taxon>Fungi</taxon>
        <taxon>Dikarya</taxon>
        <taxon>Ascomycota</taxon>
        <taxon>Pezizomycotina</taxon>
        <taxon>Leotiomycetes</taxon>
        <taxon>Helotiales</taxon>
        <taxon>Tricladiaceae</taxon>
        <taxon>Cudoniella</taxon>
    </lineage>
</organism>
<dbReference type="EMBL" id="JAAMPI010000334">
    <property type="protein sequence ID" value="KAF4632584.1"/>
    <property type="molecule type" value="Genomic_DNA"/>
</dbReference>
<feature type="region of interest" description="Disordered" evidence="1">
    <location>
        <begin position="363"/>
        <end position="394"/>
    </location>
</feature>
<feature type="region of interest" description="Disordered" evidence="1">
    <location>
        <begin position="549"/>
        <end position="609"/>
    </location>
</feature>
<feature type="compositionally biased region" description="Low complexity" evidence="1">
    <location>
        <begin position="66"/>
        <end position="79"/>
    </location>
</feature>
<dbReference type="Proteomes" id="UP000566819">
    <property type="component" value="Unassembled WGS sequence"/>
</dbReference>
<feature type="region of interest" description="Disordered" evidence="1">
    <location>
        <begin position="39"/>
        <end position="79"/>
    </location>
</feature>
<comment type="caution">
    <text evidence="2">The sequence shown here is derived from an EMBL/GenBank/DDBJ whole genome shotgun (WGS) entry which is preliminary data.</text>
</comment>
<feature type="region of interest" description="Disordered" evidence="1">
    <location>
        <begin position="723"/>
        <end position="743"/>
    </location>
</feature>
<reference evidence="2 3" key="1">
    <citation type="submission" date="2020-03" db="EMBL/GenBank/DDBJ databases">
        <title>Draft Genome Sequence of Cudoniella acicularis.</title>
        <authorList>
            <person name="Buettner E."/>
            <person name="Kellner H."/>
        </authorList>
    </citation>
    <scope>NUCLEOTIDE SEQUENCE [LARGE SCALE GENOMIC DNA]</scope>
    <source>
        <strain evidence="2 3">DSM 108380</strain>
    </source>
</reference>
<sequence>MEDTRPQDIHFAWEDIMEFKSIAASKRSKRATYNLSISEHSGFRHKPKDDAFDSDVDASQWSETESTGMSSATGSHSTHTSFSLSCVEDVLTDDEDEIEFPSYDETARKRILEDMMKERRQLGTITPESINWMKDRDVTWLHGPFQAGRNNQESDNSAYGVIKRSRSSFNKARSILKKPTLSQVLLRQSLSIPATQAAAAPLPSPVSSSSPSIRLSQKSHTFLPASSMAFERSSSPSVKNVRFHDVVEQYVAVHAPPEDGSAVDHFFDESLMELDVDDYGFVSDSKMTLTGVRKIRSSSLEPPASSSLERVKISCPTPERSAPFLEGISTRMEAPPTLNSHFQSSAKAGMVLESARIPWADDDEEEDWLSPCQSPDEIDTSPSEESTTVAPQVAEVPDCAFSQPTRPRIFTPARPYNNALRLQNGSSMDDLFLDDEERLFITENETMQGVSTDDVSRDFQSKFSLDSSESQFEDIDSGMESDSEASSDCDSEGSDKISDSGYFGNRMDAKAAPDVKSVLNPVRQELVNNVMGEFWKIFNQEWDSNITSCTNSGSSRGSGGICMDTTSSSRQAQRKRQRIDDNESPEENQDKKRQPRKSQSPNKDSEEITKFACPFRKHDARTYNIYKYRVCALSHWQTIARVKCHQMPAHCKRCWQTFKSQQQLDAHLTVASSDICEVQLGHPPAGITTAMERKLRSRKKSHPNQTDEERWVEIYKLLFPDTEVPSPSVQEDVPPSSPDSRELSNYEDYIRRELPRLVRTNIEEVVRRETRPLEAALIGSLVGIIQDCQDRVFRAYRETQGMETDGMTSPKTLDTIASSSTAQPENVWTPTTQTQQDSGLLDAAFHAPSPTSTEHQDPVPDFQRFRSSIESEKPNNHATLVFSDSGYGSTSEPICCCHGACHCSRSNSSSSQHLGDGHQPMNNEWSGSNSLSYPAWQNVHETEDEADWWMNI</sequence>
<dbReference type="PANTHER" id="PTHR38166">
    <property type="entry name" value="C2H2-TYPE DOMAIN-CONTAINING PROTEIN-RELATED"/>
    <property type="match status" value="1"/>
</dbReference>
<keyword evidence="3" id="KW-1185">Reference proteome</keyword>
<feature type="compositionally biased region" description="Polar residues" evidence="1">
    <location>
        <begin position="380"/>
        <end position="390"/>
    </location>
</feature>
<evidence type="ECO:0000313" key="3">
    <source>
        <dbReference type="Proteomes" id="UP000566819"/>
    </source>
</evidence>
<name>A0A8H4RM95_9HELO</name>
<gene>
    <name evidence="2" type="ORF">G7Y89_g5539</name>
</gene>
<dbReference type="OrthoDB" id="4738706at2759"/>
<feature type="compositionally biased region" description="Acidic residues" evidence="1">
    <location>
        <begin position="471"/>
        <end position="492"/>
    </location>
</feature>
<dbReference type="PANTHER" id="PTHR38166:SF1">
    <property type="entry name" value="C2H2-TYPE DOMAIN-CONTAINING PROTEIN"/>
    <property type="match status" value="1"/>
</dbReference>
<feature type="region of interest" description="Disordered" evidence="1">
    <location>
        <begin position="466"/>
        <end position="502"/>
    </location>
</feature>
<dbReference type="AlphaFoldDB" id="A0A8H4RM95"/>
<evidence type="ECO:0000256" key="1">
    <source>
        <dbReference type="SAM" id="MobiDB-lite"/>
    </source>
</evidence>
<evidence type="ECO:0000313" key="2">
    <source>
        <dbReference type="EMBL" id="KAF4632584.1"/>
    </source>
</evidence>
<accession>A0A8H4RM95</accession>